<reference evidence="3 4" key="1">
    <citation type="submission" date="2022-08" db="EMBL/GenBank/DDBJ databases">
        <title>Proteogenomics of the novel Dehalobacterium formicoaceticum strain EZ94 highlights a key role of methyltransferases during anaerobic dichloromethane degradation.</title>
        <authorList>
            <person name="Wasmund K."/>
        </authorList>
    </citation>
    <scope>NUCLEOTIDE SEQUENCE [LARGE SCALE GENOMIC DNA]</scope>
    <source>
        <strain evidence="3 4">EZ94</strain>
    </source>
</reference>
<dbReference type="PANTHER" id="PTHR46825:SF12">
    <property type="entry name" value="PENICILLIN-BINDING PROTEIN 4"/>
    <property type="match status" value="1"/>
</dbReference>
<feature type="domain" description="Beta-lactamase-related" evidence="2">
    <location>
        <begin position="54"/>
        <end position="370"/>
    </location>
</feature>
<sequence length="497" mass="55192">MKNPKRLGGRWIWVWFILLSLFIGLVLALFSGSLQIKRNIHADASLDDFRGYMDERIPALMKLYQIPGCSIALVRDHEIEWTESFGYADVEKGRILTTDVPMSVQSITKSVTAWGVMKLVEKGLIDLDAPLSVYLKSWKFPENDYPVEKVTIRRLLNHSAGLPLGDFTDTYAPGEEMPSLREKLTQEAILLREPGAGFSYSNVGYNLLELLIEEVTGQSFAEYMRSEVLLPLGMERAAFAVDETMAQYPPTGYTLDGKPVPVYLYPAKASGGLFATVEDIARFAAADMQENPVLRAESVRLMYAPESEVRKIGIYGLVFDAYGLGHCTETLPNGALSVAHGGQGNGIMTHFQAVPKTGDAFVILTNSQRSWPFISYLLSDWAQWRSFPSVGMRRIIWGQYVLSAVIGMLVSASLLIVLSLGLSFARQKRTGIRIFRIGCALLLLGTLIWAACQKYLFISSVFPVLSGWLGGAVFVFAIFLFISALIPCRSHIQNVRS</sequence>
<dbReference type="PANTHER" id="PTHR46825">
    <property type="entry name" value="D-ALANYL-D-ALANINE-CARBOXYPEPTIDASE/ENDOPEPTIDASE AMPH"/>
    <property type="match status" value="1"/>
</dbReference>
<dbReference type="Proteomes" id="UP001524944">
    <property type="component" value="Unassembled WGS sequence"/>
</dbReference>
<evidence type="ECO:0000313" key="3">
    <source>
        <dbReference type="EMBL" id="MCR6546619.1"/>
    </source>
</evidence>
<name>A0ABT1Y6V6_9FIRM</name>
<keyword evidence="4" id="KW-1185">Reference proteome</keyword>
<proteinExistence type="predicted"/>
<dbReference type="RefSeq" id="WP_257913961.1">
    <property type="nucleotide sequence ID" value="NZ_JANPWE010000009.1"/>
</dbReference>
<feature type="transmembrane region" description="Helical" evidence="1">
    <location>
        <begin position="434"/>
        <end position="456"/>
    </location>
</feature>
<organism evidence="3 4">
    <name type="scientific">Dehalobacterium formicoaceticum</name>
    <dbReference type="NCBI Taxonomy" id="51515"/>
    <lineage>
        <taxon>Bacteria</taxon>
        <taxon>Bacillati</taxon>
        <taxon>Bacillota</taxon>
        <taxon>Clostridia</taxon>
        <taxon>Eubacteriales</taxon>
        <taxon>Peptococcaceae</taxon>
        <taxon>Dehalobacterium</taxon>
    </lineage>
</organism>
<feature type="transmembrane region" description="Helical" evidence="1">
    <location>
        <begin position="12"/>
        <end position="30"/>
    </location>
</feature>
<gene>
    <name evidence="3" type="ORF">NVS47_14040</name>
</gene>
<dbReference type="SUPFAM" id="SSF56601">
    <property type="entry name" value="beta-lactamase/transpeptidase-like"/>
    <property type="match status" value="1"/>
</dbReference>
<dbReference type="Pfam" id="PF00144">
    <property type="entry name" value="Beta-lactamase"/>
    <property type="match status" value="1"/>
</dbReference>
<keyword evidence="1" id="KW-0472">Membrane</keyword>
<feature type="transmembrane region" description="Helical" evidence="1">
    <location>
        <begin position="397"/>
        <end position="422"/>
    </location>
</feature>
<feature type="transmembrane region" description="Helical" evidence="1">
    <location>
        <begin position="468"/>
        <end position="488"/>
    </location>
</feature>
<dbReference type="InterPro" id="IPR050491">
    <property type="entry name" value="AmpC-like"/>
</dbReference>
<dbReference type="InterPro" id="IPR012338">
    <property type="entry name" value="Beta-lactam/transpept-like"/>
</dbReference>
<accession>A0ABT1Y6V6</accession>
<protein>
    <submittedName>
        <fullName evidence="3">Beta-lactamase family protein</fullName>
    </submittedName>
</protein>
<dbReference type="InterPro" id="IPR001466">
    <property type="entry name" value="Beta-lactam-related"/>
</dbReference>
<evidence type="ECO:0000256" key="1">
    <source>
        <dbReference type="SAM" id="Phobius"/>
    </source>
</evidence>
<evidence type="ECO:0000259" key="2">
    <source>
        <dbReference type="Pfam" id="PF00144"/>
    </source>
</evidence>
<comment type="caution">
    <text evidence="3">The sequence shown here is derived from an EMBL/GenBank/DDBJ whole genome shotgun (WGS) entry which is preliminary data.</text>
</comment>
<keyword evidence="1" id="KW-1133">Transmembrane helix</keyword>
<evidence type="ECO:0000313" key="4">
    <source>
        <dbReference type="Proteomes" id="UP001524944"/>
    </source>
</evidence>
<dbReference type="Gene3D" id="3.40.710.10">
    <property type="entry name" value="DD-peptidase/beta-lactamase superfamily"/>
    <property type="match status" value="1"/>
</dbReference>
<dbReference type="EMBL" id="JANPWE010000009">
    <property type="protein sequence ID" value="MCR6546619.1"/>
    <property type="molecule type" value="Genomic_DNA"/>
</dbReference>
<keyword evidence="1" id="KW-0812">Transmembrane</keyword>